<accession>A0A0W1RFZ4</accession>
<gene>
    <name evidence="4" type="ORF">AUR66_19710</name>
</gene>
<feature type="domain" description="MOFRL" evidence="2">
    <location>
        <begin position="333"/>
        <end position="435"/>
    </location>
</feature>
<evidence type="ECO:0000259" key="2">
    <source>
        <dbReference type="Pfam" id="PF05161"/>
    </source>
</evidence>
<dbReference type="PANTHER" id="PTHR12227">
    <property type="entry name" value="GLYCERATE KINASE"/>
    <property type="match status" value="1"/>
</dbReference>
<feature type="compositionally biased region" description="Polar residues" evidence="1">
    <location>
        <begin position="445"/>
        <end position="454"/>
    </location>
</feature>
<dbReference type="GO" id="GO:0005737">
    <property type="term" value="C:cytoplasm"/>
    <property type="evidence" value="ECO:0007669"/>
    <property type="project" value="TreeGrafter"/>
</dbReference>
<dbReference type="Proteomes" id="UP000053157">
    <property type="component" value="Unassembled WGS sequence"/>
</dbReference>
<sequence>MITNKRTIGDTHSKEFVLDCIEAGITAAHPKQIVEDTISVEDRILFVEDHEYQLDEYDNVVVVGAGNAAGRISQAIESVLGDTLTSGAIVTDDPVECEIIEMYRGTHPLPSRACVNGVNCIQSLLDDSHGQTLVIAVSAGGGSALLSLPHRGIGFDELRAVTESLLHSGAPIDEINVVRKHLSQVKGGQLAAAAYPATVVNLVLCDVVGDDIGTVASGPFAPDSSSFDDALEIIGRYDIPVPPSVHTVLEQGELGALKETPCQSNDVFERVHHHVIGSGETALHAARKMATERGITAEILSSQVEGEASEAAKFHLSVANEVIQSKEPFQPPVVILSGGETTVTIEDSGNGGPNQEFCLSAAIHLNNPDITVGAVDTDGIDGNADVAGAIIDSATVGPDDLPSAREHLQKHESTGYLASKNATVKTGPTGTNVNDLRVIYIQDTAGDSPSVNSAHSRKPKSE</sequence>
<dbReference type="Gene3D" id="3.40.1480.10">
    <property type="entry name" value="MOFRL domain"/>
    <property type="match status" value="1"/>
</dbReference>
<dbReference type="EMBL" id="LOPV01000628">
    <property type="protein sequence ID" value="KTG12231.1"/>
    <property type="molecule type" value="Genomic_DNA"/>
</dbReference>
<feature type="domain" description="MOFRL-associated" evidence="3">
    <location>
        <begin position="18"/>
        <end position="250"/>
    </location>
</feature>
<evidence type="ECO:0000259" key="3">
    <source>
        <dbReference type="Pfam" id="PF13660"/>
    </source>
</evidence>
<name>A0A0W1RFZ4_9EURY</name>
<dbReference type="Pfam" id="PF13660">
    <property type="entry name" value="DUF4147"/>
    <property type="match status" value="1"/>
</dbReference>
<proteinExistence type="predicted"/>
<evidence type="ECO:0008006" key="6">
    <source>
        <dbReference type="Google" id="ProtNLM"/>
    </source>
</evidence>
<feature type="region of interest" description="Disordered" evidence="1">
    <location>
        <begin position="443"/>
        <end position="462"/>
    </location>
</feature>
<dbReference type="Gene3D" id="3.40.50.10180">
    <property type="entry name" value="Glycerate kinase, MOFRL-like N-terminal domain"/>
    <property type="match status" value="1"/>
</dbReference>
<dbReference type="InterPro" id="IPR007835">
    <property type="entry name" value="MOFRL"/>
</dbReference>
<comment type="caution">
    <text evidence="4">The sequence shown here is derived from an EMBL/GenBank/DDBJ whole genome shotgun (WGS) entry which is preliminary data.</text>
</comment>
<dbReference type="InterPro" id="IPR038614">
    <property type="entry name" value="GK_N_sf"/>
</dbReference>
<reference evidence="4 5" key="1">
    <citation type="submission" date="2015-12" db="EMBL/GenBank/DDBJ databases">
        <title>Haloferax profundi sp. nov. isolated from the Discovery deep brine-seawater interface in the Red Sea.</title>
        <authorList>
            <person name="Zhang G."/>
            <person name="Stingl U."/>
            <person name="Rashid M."/>
        </authorList>
    </citation>
    <scope>NUCLEOTIDE SEQUENCE [LARGE SCALE GENOMIC DNA]</scope>
    <source>
        <strain evidence="4 5">SB29</strain>
    </source>
</reference>
<dbReference type="OrthoDB" id="10741at2157"/>
<dbReference type="RefSeq" id="WP_058573525.1">
    <property type="nucleotide sequence ID" value="NZ_LOPV01000628.1"/>
</dbReference>
<dbReference type="AlphaFoldDB" id="A0A0W1RFZ4"/>
<dbReference type="PANTHER" id="PTHR12227:SF0">
    <property type="entry name" value="GLYCERATE KINASE"/>
    <property type="match status" value="1"/>
</dbReference>
<evidence type="ECO:0000256" key="1">
    <source>
        <dbReference type="SAM" id="MobiDB-lite"/>
    </source>
</evidence>
<dbReference type="SUPFAM" id="SSF82544">
    <property type="entry name" value="GckA/TtuD-like"/>
    <property type="match status" value="1"/>
</dbReference>
<dbReference type="GO" id="GO:0008887">
    <property type="term" value="F:glycerate kinase activity"/>
    <property type="evidence" value="ECO:0007669"/>
    <property type="project" value="InterPro"/>
</dbReference>
<protein>
    <recommendedName>
        <fullName evidence="6">Hydroxypyruvate reductase</fullName>
    </recommendedName>
</protein>
<dbReference type="InterPro" id="IPR039760">
    <property type="entry name" value="MOFRL_protein"/>
</dbReference>
<evidence type="ECO:0000313" key="4">
    <source>
        <dbReference type="EMBL" id="KTG12231.1"/>
    </source>
</evidence>
<keyword evidence="5" id="KW-1185">Reference proteome</keyword>
<dbReference type="InterPro" id="IPR025286">
    <property type="entry name" value="MOFRL_assoc_dom"/>
</dbReference>
<evidence type="ECO:0000313" key="5">
    <source>
        <dbReference type="Proteomes" id="UP000053157"/>
    </source>
</evidence>
<dbReference type="Pfam" id="PF05161">
    <property type="entry name" value="MOFRL"/>
    <property type="match status" value="1"/>
</dbReference>
<organism evidence="4 5">
    <name type="scientific">Haloferax profundi</name>
    <dbReference type="NCBI Taxonomy" id="1544718"/>
    <lineage>
        <taxon>Archaea</taxon>
        <taxon>Methanobacteriati</taxon>
        <taxon>Methanobacteriota</taxon>
        <taxon>Stenosarchaea group</taxon>
        <taxon>Halobacteria</taxon>
        <taxon>Halobacteriales</taxon>
        <taxon>Haloferacaceae</taxon>
        <taxon>Haloferax</taxon>
    </lineage>
</organism>
<dbReference type="InterPro" id="IPR037035">
    <property type="entry name" value="GK-like_C_sf"/>
</dbReference>